<evidence type="ECO:0000256" key="1">
    <source>
        <dbReference type="ARBA" id="ARBA00009091"/>
    </source>
</evidence>
<comment type="caution">
    <text evidence="5">The sequence shown here is derived from an EMBL/GenBank/DDBJ whole genome shotgun (WGS) entry which is preliminary data.</text>
</comment>
<dbReference type="Gene3D" id="3.30.910.20">
    <property type="entry name" value="Skp domain"/>
    <property type="match status" value="1"/>
</dbReference>
<dbReference type="InterPro" id="IPR005632">
    <property type="entry name" value="Chaperone_Skp"/>
</dbReference>
<protein>
    <submittedName>
        <fullName evidence="5">OmpH family outer membrane protein</fullName>
    </submittedName>
</protein>
<accession>A0A9D1TQ19</accession>
<dbReference type="GO" id="GO:0005829">
    <property type="term" value="C:cytosol"/>
    <property type="evidence" value="ECO:0007669"/>
    <property type="project" value="TreeGrafter"/>
</dbReference>
<dbReference type="GO" id="GO:0051082">
    <property type="term" value="F:unfolded protein binding"/>
    <property type="evidence" value="ECO:0007669"/>
    <property type="project" value="InterPro"/>
</dbReference>
<dbReference type="InterPro" id="IPR024930">
    <property type="entry name" value="Skp_dom_sf"/>
</dbReference>
<dbReference type="SMART" id="SM00935">
    <property type="entry name" value="OmpH"/>
    <property type="match status" value="1"/>
</dbReference>
<feature type="chain" id="PRO_5038513912" evidence="4">
    <location>
        <begin position="22"/>
        <end position="189"/>
    </location>
</feature>
<reference evidence="5" key="2">
    <citation type="submission" date="2021-04" db="EMBL/GenBank/DDBJ databases">
        <authorList>
            <person name="Gilroy R."/>
        </authorList>
    </citation>
    <scope>NUCLEOTIDE SEQUENCE</scope>
    <source>
        <strain evidence="5">ChiHecec2B26-446</strain>
    </source>
</reference>
<dbReference type="GO" id="GO:0050821">
    <property type="term" value="P:protein stabilization"/>
    <property type="evidence" value="ECO:0007669"/>
    <property type="project" value="TreeGrafter"/>
</dbReference>
<dbReference type="Proteomes" id="UP000886752">
    <property type="component" value="Unassembled WGS sequence"/>
</dbReference>
<dbReference type="PANTHER" id="PTHR35089">
    <property type="entry name" value="CHAPERONE PROTEIN SKP"/>
    <property type="match status" value="1"/>
</dbReference>
<name>A0A9D1TQ19_9BACT</name>
<evidence type="ECO:0000256" key="3">
    <source>
        <dbReference type="SAM" id="MobiDB-lite"/>
    </source>
</evidence>
<feature type="compositionally biased region" description="Basic and acidic residues" evidence="3">
    <location>
        <begin position="46"/>
        <end position="69"/>
    </location>
</feature>
<feature type="signal peptide" evidence="4">
    <location>
        <begin position="1"/>
        <end position="21"/>
    </location>
</feature>
<gene>
    <name evidence="5" type="ORF">H9894_05610</name>
</gene>
<proteinExistence type="inferred from homology"/>
<feature type="region of interest" description="Disordered" evidence="3">
    <location>
        <begin position="40"/>
        <end position="81"/>
    </location>
</feature>
<sequence>MRKFLVLTLVALFAMASSVCAADNAAALKIGVVDMQTVATQSDPAKAGRDEMEKKYGKEREQLESEGEKLRKRAEKLKDPKASEESKLAFLRAKQELDQKTRTFMRKVEQDEVKLRQEMVTMVFNATYAVAQRKNFNFVVDVTAGGVLYAEQSMDLTQDVLAEVNKIFKEQGSKKADDKKAEKPAKSGK</sequence>
<comment type="similarity">
    <text evidence="1">Belongs to the Skp family.</text>
</comment>
<dbReference type="AlphaFoldDB" id="A0A9D1TQ19"/>
<dbReference type="Pfam" id="PF03938">
    <property type="entry name" value="OmpH"/>
    <property type="match status" value="1"/>
</dbReference>
<dbReference type="SUPFAM" id="SSF111384">
    <property type="entry name" value="OmpH-like"/>
    <property type="match status" value="1"/>
</dbReference>
<evidence type="ECO:0000256" key="4">
    <source>
        <dbReference type="SAM" id="SignalP"/>
    </source>
</evidence>
<organism evidence="5 6">
    <name type="scientific">Candidatus Desulfovibrio intestinipullorum</name>
    <dbReference type="NCBI Taxonomy" id="2838536"/>
    <lineage>
        <taxon>Bacteria</taxon>
        <taxon>Pseudomonadati</taxon>
        <taxon>Thermodesulfobacteriota</taxon>
        <taxon>Desulfovibrionia</taxon>
        <taxon>Desulfovibrionales</taxon>
        <taxon>Desulfovibrionaceae</taxon>
        <taxon>Desulfovibrio</taxon>
    </lineage>
</organism>
<dbReference type="EMBL" id="DXHV01000057">
    <property type="protein sequence ID" value="HIW00652.1"/>
    <property type="molecule type" value="Genomic_DNA"/>
</dbReference>
<evidence type="ECO:0000313" key="5">
    <source>
        <dbReference type="EMBL" id="HIW00652.1"/>
    </source>
</evidence>
<dbReference type="PANTHER" id="PTHR35089:SF1">
    <property type="entry name" value="CHAPERONE PROTEIN SKP"/>
    <property type="match status" value="1"/>
</dbReference>
<evidence type="ECO:0000256" key="2">
    <source>
        <dbReference type="ARBA" id="ARBA00022729"/>
    </source>
</evidence>
<evidence type="ECO:0000313" key="6">
    <source>
        <dbReference type="Proteomes" id="UP000886752"/>
    </source>
</evidence>
<keyword evidence="2 4" id="KW-0732">Signal</keyword>
<reference evidence="5" key="1">
    <citation type="journal article" date="2021" name="PeerJ">
        <title>Extensive microbial diversity within the chicken gut microbiome revealed by metagenomics and culture.</title>
        <authorList>
            <person name="Gilroy R."/>
            <person name="Ravi A."/>
            <person name="Getino M."/>
            <person name="Pursley I."/>
            <person name="Horton D.L."/>
            <person name="Alikhan N.F."/>
            <person name="Baker D."/>
            <person name="Gharbi K."/>
            <person name="Hall N."/>
            <person name="Watson M."/>
            <person name="Adriaenssens E.M."/>
            <person name="Foster-Nyarko E."/>
            <person name="Jarju S."/>
            <person name="Secka A."/>
            <person name="Antonio M."/>
            <person name="Oren A."/>
            <person name="Chaudhuri R.R."/>
            <person name="La Ragione R."/>
            <person name="Hildebrand F."/>
            <person name="Pallen M.J."/>
        </authorList>
    </citation>
    <scope>NUCLEOTIDE SEQUENCE</scope>
    <source>
        <strain evidence="5">ChiHecec2B26-446</strain>
    </source>
</reference>